<evidence type="ECO:0000313" key="2">
    <source>
        <dbReference type="Proteomes" id="UP000593818"/>
    </source>
</evidence>
<gene>
    <name evidence="1" type="ORF">INP59_27570</name>
</gene>
<keyword evidence="2" id="KW-1185">Reference proteome</keyword>
<protein>
    <submittedName>
        <fullName evidence="1">Uncharacterized protein</fullName>
    </submittedName>
</protein>
<organism evidence="1 2">
    <name type="scientific">Rhodococcus pyridinivorans</name>
    <dbReference type="NCBI Taxonomy" id="103816"/>
    <lineage>
        <taxon>Bacteria</taxon>
        <taxon>Bacillati</taxon>
        <taxon>Actinomycetota</taxon>
        <taxon>Actinomycetes</taxon>
        <taxon>Mycobacteriales</taxon>
        <taxon>Nocardiaceae</taxon>
        <taxon>Rhodococcus</taxon>
    </lineage>
</organism>
<evidence type="ECO:0000313" key="1">
    <source>
        <dbReference type="EMBL" id="QOW01918.1"/>
    </source>
</evidence>
<geneLocation type="plasmid" evidence="1 2">
    <name>pSID</name>
</geneLocation>
<name>A0A7M2XWE1_9NOCA</name>
<dbReference type="RefSeq" id="WP_193904187.1">
    <property type="nucleotide sequence ID" value="NZ_CP063453.1"/>
</dbReference>
<sequence>MSCYESEAGTITLPAAAVPGLRKALNASAITYRALVVAEIDAVWNDVKALPPAKRVAAIPYGVSIPVSYDDVHTHRRADARIRAQSIVKSNGGRKPTRAVIAAAFPVPNARTREWGESEFGLTLEGRTLHWEVPQNNHARDHAAVTGLYQAALTYLNDVTWTRGTSGVIVGNDEYNRDTTYEGGGGNYVTHRFGPAGQ</sequence>
<dbReference type="Proteomes" id="UP000593818">
    <property type="component" value="Plasmid pSID"/>
</dbReference>
<accession>A0A7M2XWE1</accession>
<keyword evidence="1" id="KW-0614">Plasmid</keyword>
<reference evidence="1 2" key="1">
    <citation type="submission" date="2020-10" db="EMBL/GenBank/DDBJ databases">
        <title>Whole genome sequence of oil-degrading bacteria Rhodococcus pyridinivorans strain 5Ap.</title>
        <authorList>
            <person name="Akhremchuk A.E."/>
            <person name="Valentovich L.N."/>
            <person name="Charniauskaya M.I."/>
            <person name="Bukliarevich H.A."/>
            <person name="Titok M.A."/>
        </authorList>
    </citation>
    <scope>NUCLEOTIDE SEQUENCE [LARGE SCALE GENOMIC DNA]</scope>
    <source>
        <strain evidence="1 2">5Ap</strain>
        <plasmid evidence="1 2">pSID</plasmid>
    </source>
</reference>
<dbReference type="EMBL" id="CP063453">
    <property type="protein sequence ID" value="QOW01918.1"/>
    <property type="molecule type" value="Genomic_DNA"/>
</dbReference>
<dbReference type="AlphaFoldDB" id="A0A7M2XWE1"/>
<proteinExistence type="predicted"/>